<dbReference type="FunFam" id="1.25.40.10:FF:000343">
    <property type="entry name" value="Pentatricopeptide repeat-containing protein At3g58590"/>
    <property type="match status" value="1"/>
</dbReference>
<organism evidence="3 4">
    <name type="scientific">Ceratopteris richardii</name>
    <name type="common">Triangle waterfern</name>
    <dbReference type="NCBI Taxonomy" id="49495"/>
    <lineage>
        <taxon>Eukaryota</taxon>
        <taxon>Viridiplantae</taxon>
        <taxon>Streptophyta</taxon>
        <taxon>Embryophyta</taxon>
        <taxon>Tracheophyta</taxon>
        <taxon>Polypodiopsida</taxon>
        <taxon>Polypodiidae</taxon>
        <taxon>Polypodiales</taxon>
        <taxon>Pteridineae</taxon>
        <taxon>Pteridaceae</taxon>
        <taxon>Parkerioideae</taxon>
        <taxon>Ceratopteris</taxon>
    </lineage>
</organism>
<accession>A0A8T2TZA1</accession>
<evidence type="ECO:0000313" key="3">
    <source>
        <dbReference type="EMBL" id="KAH7426745.1"/>
    </source>
</evidence>
<dbReference type="GO" id="GO:0009451">
    <property type="term" value="P:RNA modification"/>
    <property type="evidence" value="ECO:0007669"/>
    <property type="project" value="InterPro"/>
</dbReference>
<sequence>MTLQYVIEKRIFTRGFSQGKDRSSLQLSDDLDCHDFQISEKFLYQRLQVCISKKDLELGRQVYAFIKSCGQHSNTFLGSHVIRMFSFCGSLRDAYLVFNTLSVQNVFTWSAIISAFAIHGEGHQAYKLFKDMLQSGIKPDTVVFVVSLKACASLKSLARVNLLHFYAIYAGFDSNIYVANTLIALYASLGSIMDGCTVFDGLSKQDVASWNAMIAAHLQHGNVTTCAQLFQQMQKEGIKPNNVTCISIIKAASYSTIVQTRFAHIQATELDLELDVYVASSLLDAYARQGAIDDAQELFDRLPAKDVVTWSALIAGYVQNGYDWKAFLLFQKMQYLGVKEDNFTYVSVLNACSNTAAAEEGELIHACLIEAHLKLDTFIGSALIGMYSCHGKLEDVECVFGNLAERDIGVWNALIESCTTNDNYELAMYYLNAIQLDSLLPDAVTFVCLLSLCSHMGLIEEGWYQLKLMIGQYGLSPMVEHYNCLIDLFGRLGQLQEAENLLQNMPWQPTLRTWMSLLSNCRTFCNVTLGFYCFKKIFLLDGTHASAYTLMYPLFLVAGLNSDAMKLIELRNKMQARRKPGKAYIEVAQNIHEFVVGDNRHPSILAYRKLKSLLLHLNSEGFMPLLDLLNI</sequence>
<dbReference type="PANTHER" id="PTHR47926">
    <property type="entry name" value="PENTATRICOPEPTIDE REPEAT-CONTAINING PROTEIN"/>
    <property type="match status" value="1"/>
</dbReference>
<feature type="repeat" description="PPR" evidence="2">
    <location>
        <begin position="275"/>
        <end position="305"/>
    </location>
</feature>
<dbReference type="GO" id="GO:0048731">
    <property type="term" value="P:system development"/>
    <property type="evidence" value="ECO:0007669"/>
    <property type="project" value="UniProtKB-ARBA"/>
</dbReference>
<dbReference type="PANTHER" id="PTHR47926:SF533">
    <property type="entry name" value="DYW DOMAIN-CONTAINING PROTEIN"/>
    <property type="match status" value="1"/>
</dbReference>
<keyword evidence="4" id="KW-1185">Reference proteome</keyword>
<dbReference type="InterPro" id="IPR046960">
    <property type="entry name" value="PPR_At4g14850-like_plant"/>
</dbReference>
<gene>
    <name evidence="3" type="ORF">KP509_10G015400</name>
</gene>
<name>A0A8T2TZA1_CERRI</name>
<proteinExistence type="predicted"/>
<dbReference type="PROSITE" id="PS51375">
    <property type="entry name" value="PPR"/>
    <property type="match status" value="4"/>
</dbReference>
<evidence type="ECO:0000256" key="1">
    <source>
        <dbReference type="ARBA" id="ARBA00022737"/>
    </source>
</evidence>
<dbReference type="InterPro" id="IPR002885">
    <property type="entry name" value="PPR_rpt"/>
</dbReference>
<feature type="repeat" description="PPR" evidence="2">
    <location>
        <begin position="206"/>
        <end position="240"/>
    </location>
</feature>
<protein>
    <recommendedName>
        <fullName evidence="5">Pentatricopeptide repeat-containing protein</fullName>
    </recommendedName>
</protein>
<dbReference type="Pfam" id="PF01535">
    <property type="entry name" value="PPR"/>
    <property type="match status" value="1"/>
</dbReference>
<dbReference type="OMA" id="SVWIFER"/>
<dbReference type="EMBL" id="CM035415">
    <property type="protein sequence ID" value="KAH7426745.1"/>
    <property type="molecule type" value="Genomic_DNA"/>
</dbReference>
<dbReference type="FunFam" id="1.25.40.10:FF:000158">
    <property type="entry name" value="pentatricopeptide repeat-containing protein At2g33680"/>
    <property type="match status" value="1"/>
</dbReference>
<dbReference type="AlphaFoldDB" id="A0A8T2TZA1"/>
<dbReference type="Proteomes" id="UP000825935">
    <property type="component" value="Chromosome 10"/>
</dbReference>
<evidence type="ECO:0000313" key="4">
    <source>
        <dbReference type="Proteomes" id="UP000825935"/>
    </source>
</evidence>
<reference evidence="3" key="1">
    <citation type="submission" date="2021-08" db="EMBL/GenBank/DDBJ databases">
        <title>WGS assembly of Ceratopteris richardii.</title>
        <authorList>
            <person name="Marchant D.B."/>
            <person name="Chen G."/>
            <person name="Jenkins J."/>
            <person name="Shu S."/>
            <person name="Leebens-Mack J."/>
            <person name="Grimwood J."/>
            <person name="Schmutz J."/>
            <person name="Soltis P."/>
            <person name="Soltis D."/>
            <person name="Chen Z.-H."/>
        </authorList>
    </citation>
    <scope>NUCLEOTIDE SEQUENCE</scope>
    <source>
        <strain evidence="3">Whitten #5841</strain>
        <tissue evidence="3">Leaf</tissue>
    </source>
</reference>
<dbReference type="Pfam" id="PF13041">
    <property type="entry name" value="PPR_2"/>
    <property type="match status" value="3"/>
</dbReference>
<dbReference type="InterPro" id="IPR011990">
    <property type="entry name" value="TPR-like_helical_dom_sf"/>
</dbReference>
<dbReference type="Gene3D" id="1.25.40.10">
    <property type="entry name" value="Tetratricopeptide repeat domain"/>
    <property type="match status" value="4"/>
</dbReference>
<evidence type="ECO:0008006" key="5">
    <source>
        <dbReference type="Google" id="ProtNLM"/>
    </source>
</evidence>
<dbReference type="OrthoDB" id="1879571at2759"/>
<dbReference type="GO" id="GO:0003723">
    <property type="term" value="F:RNA binding"/>
    <property type="evidence" value="ECO:0007669"/>
    <property type="project" value="InterPro"/>
</dbReference>
<evidence type="ECO:0000256" key="2">
    <source>
        <dbReference type="PROSITE-ProRule" id="PRU00708"/>
    </source>
</evidence>
<feature type="repeat" description="PPR" evidence="2">
    <location>
        <begin position="105"/>
        <end position="139"/>
    </location>
</feature>
<dbReference type="NCBIfam" id="TIGR00756">
    <property type="entry name" value="PPR"/>
    <property type="match status" value="2"/>
</dbReference>
<comment type="caution">
    <text evidence="3">The sequence shown here is derived from an EMBL/GenBank/DDBJ whole genome shotgun (WGS) entry which is preliminary data.</text>
</comment>
<feature type="repeat" description="PPR" evidence="2">
    <location>
        <begin position="306"/>
        <end position="340"/>
    </location>
</feature>
<dbReference type="FunFam" id="1.25.40.10:FF:000344">
    <property type="entry name" value="Pentatricopeptide repeat-containing protein"/>
    <property type="match status" value="1"/>
</dbReference>
<keyword evidence="1" id="KW-0677">Repeat</keyword>